<sequence length="106" mass="12307">MNPIQPEPADLRARTIRELLAELARIEERLNSRRAAAHYRAHPEIARWDRQVRAIRAELQRRRTKALPDSVPLTDANEADRVEQLITVDGGLDDDYPHQQEIDHPM</sequence>
<keyword evidence="2" id="KW-1185">Reference proteome</keyword>
<organism evidence="1 2">
    <name type="scientific">Flexivirga endophytica</name>
    <dbReference type="NCBI Taxonomy" id="1849103"/>
    <lineage>
        <taxon>Bacteria</taxon>
        <taxon>Bacillati</taxon>
        <taxon>Actinomycetota</taxon>
        <taxon>Actinomycetes</taxon>
        <taxon>Micrococcales</taxon>
        <taxon>Dermacoccaceae</taxon>
        <taxon>Flexivirga</taxon>
    </lineage>
</organism>
<evidence type="ECO:0000313" key="2">
    <source>
        <dbReference type="Proteomes" id="UP000636793"/>
    </source>
</evidence>
<protein>
    <submittedName>
        <fullName evidence="1">Uncharacterized protein</fullName>
    </submittedName>
</protein>
<accession>A0A916T530</accession>
<evidence type="ECO:0000313" key="1">
    <source>
        <dbReference type="EMBL" id="GGB31895.1"/>
    </source>
</evidence>
<gene>
    <name evidence="1" type="ORF">GCM10011492_23230</name>
</gene>
<name>A0A916T530_9MICO</name>
<dbReference type="RefSeq" id="WP_188837158.1">
    <property type="nucleotide sequence ID" value="NZ_BMHI01000003.1"/>
</dbReference>
<dbReference type="Proteomes" id="UP000636793">
    <property type="component" value="Unassembled WGS sequence"/>
</dbReference>
<dbReference type="EMBL" id="BMHI01000003">
    <property type="protein sequence ID" value="GGB31895.1"/>
    <property type="molecule type" value="Genomic_DNA"/>
</dbReference>
<dbReference type="AlphaFoldDB" id="A0A916T530"/>
<reference evidence="1" key="1">
    <citation type="journal article" date="2014" name="Int. J. Syst. Evol. Microbiol.">
        <title>Complete genome sequence of Corynebacterium casei LMG S-19264T (=DSM 44701T), isolated from a smear-ripened cheese.</title>
        <authorList>
            <consortium name="US DOE Joint Genome Institute (JGI-PGF)"/>
            <person name="Walter F."/>
            <person name="Albersmeier A."/>
            <person name="Kalinowski J."/>
            <person name="Ruckert C."/>
        </authorList>
    </citation>
    <scope>NUCLEOTIDE SEQUENCE</scope>
    <source>
        <strain evidence="1">CGMCC 1.15085</strain>
    </source>
</reference>
<reference evidence="1" key="2">
    <citation type="submission" date="2020-09" db="EMBL/GenBank/DDBJ databases">
        <authorList>
            <person name="Sun Q."/>
            <person name="Zhou Y."/>
        </authorList>
    </citation>
    <scope>NUCLEOTIDE SEQUENCE</scope>
    <source>
        <strain evidence="1">CGMCC 1.15085</strain>
    </source>
</reference>
<proteinExistence type="predicted"/>
<comment type="caution">
    <text evidence="1">The sequence shown here is derived from an EMBL/GenBank/DDBJ whole genome shotgun (WGS) entry which is preliminary data.</text>
</comment>